<dbReference type="AlphaFoldDB" id="A0AAV5TA59"/>
<feature type="transmembrane region" description="Helical" evidence="1">
    <location>
        <begin position="55"/>
        <end position="79"/>
    </location>
</feature>
<dbReference type="EMBL" id="BTSX01000004">
    <property type="protein sequence ID" value="GMS92457.1"/>
    <property type="molecule type" value="Genomic_DNA"/>
</dbReference>
<proteinExistence type="predicted"/>
<protein>
    <recommendedName>
        <fullName evidence="4">G protein-coupled receptor</fullName>
    </recommendedName>
</protein>
<dbReference type="PANTHER" id="PTHR45907:SF16">
    <property type="entry name" value="SERPENTINE RECEPTOR, CLASS J"/>
    <property type="match status" value="1"/>
</dbReference>
<evidence type="ECO:0000256" key="1">
    <source>
        <dbReference type="SAM" id="Phobius"/>
    </source>
</evidence>
<feature type="transmembrane region" description="Helical" evidence="1">
    <location>
        <begin position="135"/>
        <end position="154"/>
    </location>
</feature>
<evidence type="ECO:0008006" key="4">
    <source>
        <dbReference type="Google" id="ProtNLM"/>
    </source>
</evidence>
<dbReference type="Proteomes" id="UP001432027">
    <property type="component" value="Unassembled WGS sequence"/>
</dbReference>
<evidence type="ECO:0000313" key="3">
    <source>
        <dbReference type="Proteomes" id="UP001432027"/>
    </source>
</evidence>
<feature type="non-terminal residue" evidence="2">
    <location>
        <position position="165"/>
    </location>
</feature>
<feature type="transmembrane region" description="Helical" evidence="1">
    <location>
        <begin position="95"/>
        <end position="115"/>
    </location>
</feature>
<dbReference type="PANTHER" id="PTHR45907">
    <property type="entry name" value="SERPENTINE RECEPTOR, CLASS J"/>
    <property type="match status" value="1"/>
</dbReference>
<keyword evidence="1" id="KW-0812">Transmembrane</keyword>
<sequence length="165" mass="19142">MISMLVCTGEVDEPATIVLRESLRRRYNLTITDGWMVMDHWRNNSFQLRPFLVTLYADIVMLCSFLPASTLATMTFYYIHVNTSISEWYRKVQRTVLIALCAQTIVPLLLVYFPYANKLNAPFLRSEGIIDVERSAVYMSAFPFCDAIDIILLIRDYRRGLLKLV</sequence>
<keyword evidence="1" id="KW-0472">Membrane</keyword>
<organism evidence="2 3">
    <name type="scientific">Pristionchus entomophagus</name>
    <dbReference type="NCBI Taxonomy" id="358040"/>
    <lineage>
        <taxon>Eukaryota</taxon>
        <taxon>Metazoa</taxon>
        <taxon>Ecdysozoa</taxon>
        <taxon>Nematoda</taxon>
        <taxon>Chromadorea</taxon>
        <taxon>Rhabditida</taxon>
        <taxon>Rhabditina</taxon>
        <taxon>Diplogasteromorpha</taxon>
        <taxon>Diplogasteroidea</taxon>
        <taxon>Neodiplogasteridae</taxon>
        <taxon>Pristionchus</taxon>
    </lineage>
</organism>
<comment type="caution">
    <text evidence="2">The sequence shown here is derived from an EMBL/GenBank/DDBJ whole genome shotgun (WGS) entry which is preliminary data.</text>
</comment>
<gene>
    <name evidence="2" type="ORF">PENTCL1PPCAC_14632</name>
</gene>
<keyword evidence="3" id="KW-1185">Reference proteome</keyword>
<accession>A0AAV5TA59</accession>
<dbReference type="InterPro" id="IPR019423">
    <property type="entry name" value="7TM_GPCR_serpentine_rcpt_Srj"/>
</dbReference>
<dbReference type="InterPro" id="IPR019428">
    <property type="entry name" value="7TM_GPCR_serpentine_rcpt_Str"/>
</dbReference>
<reference evidence="2" key="1">
    <citation type="submission" date="2023-10" db="EMBL/GenBank/DDBJ databases">
        <title>Genome assembly of Pristionchus species.</title>
        <authorList>
            <person name="Yoshida K."/>
            <person name="Sommer R.J."/>
        </authorList>
    </citation>
    <scope>NUCLEOTIDE SEQUENCE</scope>
    <source>
        <strain evidence="2">RS0144</strain>
    </source>
</reference>
<name>A0AAV5TA59_9BILA</name>
<dbReference type="Pfam" id="PF10326">
    <property type="entry name" value="7TM_GPCR_Str"/>
    <property type="match status" value="1"/>
</dbReference>
<evidence type="ECO:0000313" key="2">
    <source>
        <dbReference type="EMBL" id="GMS92457.1"/>
    </source>
</evidence>
<keyword evidence="1" id="KW-1133">Transmembrane helix</keyword>